<dbReference type="OrthoDB" id="4539803at2"/>
<evidence type="ECO:0008006" key="4">
    <source>
        <dbReference type="Google" id="ProtNLM"/>
    </source>
</evidence>
<dbReference type="RefSeq" id="WP_110316608.1">
    <property type="nucleotide sequence ID" value="NZ_QJJU01000008.1"/>
</dbReference>
<evidence type="ECO:0000313" key="3">
    <source>
        <dbReference type="Proteomes" id="UP000247781"/>
    </source>
</evidence>
<feature type="region of interest" description="Disordered" evidence="1">
    <location>
        <begin position="21"/>
        <end position="60"/>
    </location>
</feature>
<dbReference type="AlphaFoldDB" id="A0A318HL24"/>
<name>A0A318HL24_9MYCO</name>
<comment type="caution">
    <text evidence="2">The sequence shown here is derived from an EMBL/GenBank/DDBJ whole genome shotgun (WGS) entry which is preliminary data.</text>
</comment>
<reference evidence="3" key="1">
    <citation type="submission" date="2018-05" db="EMBL/GenBank/DDBJ databases">
        <authorList>
            <person name="Deangelis K."/>
            <person name="Huntemann M."/>
            <person name="Clum A."/>
            <person name="Pillay M."/>
            <person name="Palaniappan K."/>
            <person name="Varghese N."/>
            <person name="Mikhailova N."/>
            <person name="Stamatis D."/>
            <person name="Reddy T."/>
            <person name="Daum C."/>
            <person name="Shapiro N."/>
            <person name="Ivanova N."/>
            <person name="Kyrpides N."/>
            <person name="Woyke T."/>
        </authorList>
    </citation>
    <scope>NUCLEOTIDE SEQUENCE [LARGE SCALE GENOMIC DNA]</scope>
    <source>
        <strain evidence="3">GAS496</strain>
    </source>
</reference>
<accession>A0A318HL24</accession>
<dbReference type="Proteomes" id="UP000247781">
    <property type="component" value="Unassembled WGS sequence"/>
</dbReference>
<gene>
    <name evidence="2" type="ORF">C8E89_10842</name>
</gene>
<dbReference type="PROSITE" id="PS51257">
    <property type="entry name" value="PROKAR_LIPOPROTEIN"/>
    <property type="match status" value="1"/>
</dbReference>
<protein>
    <recommendedName>
        <fullName evidence="4">Lipoprotein LppI</fullName>
    </recommendedName>
</protein>
<evidence type="ECO:0000256" key="1">
    <source>
        <dbReference type="SAM" id="MobiDB-lite"/>
    </source>
</evidence>
<dbReference type="EMBL" id="QJJU01000008">
    <property type="protein sequence ID" value="PXX08378.1"/>
    <property type="molecule type" value="Genomic_DNA"/>
</dbReference>
<organism evidence="2 3">
    <name type="scientific">Mycolicibacterium moriokaense</name>
    <dbReference type="NCBI Taxonomy" id="39691"/>
    <lineage>
        <taxon>Bacteria</taxon>
        <taxon>Bacillati</taxon>
        <taxon>Actinomycetota</taxon>
        <taxon>Actinomycetes</taxon>
        <taxon>Mycobacteriales</taxon>
        <taxon>Mycobacteriaceae</taxon>
        <taxon>Mycolicibacterium</taxon>
    </lineage>
</organism>
<reference evidence="2 3" key="2">
    <citation type="submission" date="2018-06" db="EMBL/GenBank/DDBJ databases">
        <title>Sequencing of bacterial isolates from soil warming experiment in Harvard Forest, Massachusetts, USA.</title>
        <authorList>
            <person name="Deangelis K.PhD."/>
        </authorList>
    </citation>
    <scope>NUCLEOTIDE SEQUENCE [LARGE SCALE GENOMIC DNA]</scope>
    <source>
        <strain evidence="2 3">GAS496</strain>
    </source>
</reference>
<sequence length="229" mass="23556">MRIAGLIAASVLVAGCSHSVGGDAQRTAPSLTVPPSTTRAAPSTTSPTSTTPARPPGEGAPIGAVIAWVEAGKPADPGSYHSATRDGDTTQLGEDVAFVTPSGKANCMTDSKYSAGALACLVDLTKPPPRPDDAYGEWKGGWIDYDGKLIMVGRVKGDPERFAAGSGPELPYGQSLAFGDYRCRSDQAGLVCVNYAFQSAARFSDAGVQPFGCLKPSAPMPQVGEVFSC</sequence>
<proteinExistence type="predicted"/>
<feature type="compositionally biased region" description="Low complexity" evidence="1">
    <location>
        <begin position="34"/>
        <end position="52"/>
    </location>
</feature>
<keyword evidence="3" id="KW-1185">Reference proteome</keyword>
<evidence type="ECO:0000313" key="2">
    <source>
        <dbReference type="EMBL" id="PXX08378.1"/>
    </source>
</evidence>